<reference evidence="2" key="1">
    <citation type="submission" date="2019-07" db="EMBL/GenBank/DDBJ databases">
        <authorList>
            <person name="Palmer J.M."/>
        </authorList>
    </citation>
    <scope>NUCLEOTIDE SEQUENCE</scope>
    <source>
        <strain evidence="2">PC9</strain>
    </source>
</reference>
<organism evidence="2 3">
    <name type="scientific">Pleurotus ostreatus</name>
    <name type="common">Oyster mushroom</name>
    <name type="synonym">White-rot fungus</name>
    <dbReference type="NCBI Taxonomy" id="5322"/>
    <lineage>
        <taxon>Eukaryota</taxon>
        <taxon>Fungi</taxon>
        <taxon>Dikarya</taxon>
        <taxon>Basidiomycota</taxon>
        <taxon>Agaricomycotina</taxon>
        <taxon>Agaricomycetes</taxon>
        <taxon>Agaricomycetidae</taxon>
        <taxon>Agaricales</taxon>
        <taxon>Pleurotineae</taxon>
        <taxon>Pleurotaceae</taxon>
        <taxon>Pleurotus</taxon>
    </lineage>
</organism>
<dbReference type="RefSeq" id="XP_036625598.1">
    <property type="nucleotide sequence ID" value="XM_036771952.1"/>
</dbReference>
<name>A0A8H7DKC5_PLEOS</name>
<dbReference type="Proteomes" id="UP000623687">
    <property type="component" value="Unassembled WGS sequence"/>
</dbReference>
<feature type="region of interest" description="Disordered" evidence="1">
    <location>
        <begin position="1"/>
        <end position="29"/>
    </location>
</feature>
<accession>A0A8H7DKC5</accession>
<comment type="caution">
    <text evidence="2">The sequence shown here is derived from an EMBL/GenBank/DDBJ whole genome shotgun (WGS) entry which is preliminary data.</text>
</comment>
<dbReference type="EMBL" id="JACETU010000011">
    <property type="protein sequence ID" value="KAF7416051.1"/>
    <property type="molecule type" value="Genomic_DNA"/>
</dbReference>
<evidence type="ECO:0000256" key="1">
    <source>
        <dbReference type="SAM" id="MobiDB-lite"/>
    </source>
</evidence>
<dbReference type="AlphaFoldDB" id="A0A8H7DKC5"/>
<dbReference type="GeneID" id="59372152"/>
<proteinExistence type="predicted"/>
<sequence length="156" mass="17006">MARAVRSLRGSSRLQPRVRRRRSQAVGSKRIAGSAGYKMGRVCDGTTAMVVSVGLNTFAETRRKEAEAIFITLGVCSLHSDLPPRTLSLADSFATSDTPSFGQPNSHYSQPQLSFDDDDDTLVLTNVGLSKRTLTKRKPGTCRSSSTPTRRLGFIE</sequence>
<dbReference type="OrthoDB" id="4088568at2759"/>
<keyword evidence="3" id="KW-1185">Reference proteome</keyword>
<gene>
    <name evidence="2" type="ORF">PC9H_002311</name>
</gene>
<evidence type="ECO:0000313" key="2">
    <source>
        <dbReference type="EMBL" id="KAF7416051.1"/>
    </source>
</evidence>
<evidence type="ECO:0000313" key="3">
    <source>
        <dbReference type="Proteomes" id="UP000623687"/>
    </source>
</evidence>
<protein>
    <submittedName>
        <fullName evidence="2">Uncharacterized protein</fullName>
    </submittedName>
</protein>
<dbReference type="VEuPathDB" id="FungiDB:PC9H_002311"/>
<feature type="region of interest" description="Disordered" evidence="1">
    <location>
        <begin position="135"/>
        <end position="156"/>
    </location>
</feature>